<evidence type="ECO:0000259" key="5">
    <source>
        <dbReference type="Pfam" id="PF00248"/>
    </source>
</evidence>
<feature type="active site" description="Proton donor" evidence="2">
    <location>
        <position position="76"/>
    </location>
</feature>
<protein>
    <submittedName>
        <fullName evidence="6">Alcohol dehydrogenase</fullName>
    </submittedName>
</protein>
<name>A0AAJ0EAK5_9PEZI</name>
<dbReference type="FunFam" id="3.20.20.100:FF:000002">
    <property type="entry name" value="2,5-diketo-D-gluconic acid reductase A"/>
    <property type="match status" value="1"/>
</dbReference>
<reference evidence="6" key="1">
    <citation type="submission" date="2021-06" db="EMBL/GenBank/DDBJ databases">
        <title>Comparative genomics, transcriptomics and evolutionary studies reveal genomic signatures of adaptation to plant cell wall in hemibiotrophic fungi.</title>
        <authorList>
            <consortium name="DOE Joint Genome Institute"/>
            <person name="Baroncelli R."/>
            <person name="Diaz J.F."/>
            <person name="Benocci T."/>
            <person name="Peng M."/>
            <person name="Battaglia E."/>
            <person name="Haridas S."/>
            <person name="Andreopoulos W."/>
            <person name="Labutti K."/>
            <person name="Pangilinan J."/>
            <person name="Floch G.L."/>
            <person name="Makela M.R."/>
            <person name="Henrissat B."/>
            <person name="Grigoriev I.V."/>
            <person name="Crouch J.A."/>
            <person name="De Vries R.P."/>
            <person name="Sukno S.A."/>
            <person name="Thon M.R."/>
        </authorList>
    </citation>
    <scope>NUCLEOTIDE SEQUENCE</scope>
    <source>
        <strain evidence="6">CBS 102054</strain>
    </source>
</reference>
<dbReference type="PRINTS" id="PR00069">
    <property type="entry name" value="ALDKETRDTASE"/>
</dbReference>
<dbReference type="RefSeq" id="XP_060440025.1">
    <property type="nucleotide sequence ID" value="XM_060586937.1"/>
</dbReference>
<dbReference type="SUPFAM" id="SSF51430">
    <property type="entry name" value="NAD(P)-linked oxidoreductase"/>
    <property type="match status" value="1"/>
</dbReference>
<dbReference type="EMBL" id="JAHMHQ010000026">
    <property type="protein sequence ID" value="KAK1624030.1"/>
    <property type="molecule type" value="Genomic_DNA"/>
</dbReference>
<dbReference type="CDD" id="cd19071">
    <property type="entry name" value="AKR_AKR1-5-like"/>
    <property type="match status" value="1"/>
</dbReference>
<dbReference type="GeneID" id="85471799"/>
<dbReference type="Pfam" id="PF00248">
    <property type="entry name" value="Aldo_ket_red"/>
    <property type="match status" value="1"/>
</dbReference>
<dbReference type="AlphaFoldDB" id="A0AAJ0EAK5"/>
<dbReference type="InterPro" id="IPR020471">
    <property type="entry name" value="AKR"/>
</dbReference>
<dbReference type="PIRSF" id="PIRSF000097">
    <property type="entry name" value="AKR"/>
    <property type="match status" value="1"/>
</dbReference>
<evidence type="ECO:0000256" key="1">
    <source>
        <dbReference type="ARBA" id="ARBA00023002"/>
    </source>
</evidence>
<feature type="domain" description="NADP-dependent oxidoreductase" evidence="5">
    <location>
        <begin position="48"/>
        <end position="315"/>
    </location>
</feature>
<evidence type="ECO:0000313" key="6">
    <source>
        <dbReference type="EMBL" id="KAK1624030.1"/>
    </source>
</evidence>
<evidence type="ECO:0000256" key="2">
    <source>
        <dbReference type="PIRSR" id="PIRSR000097-1"/>
    </source>
</evidence>
<dbReference type="PROSITE" id="PS00798">
    <property type="entry name" value="ALDOKETO_REDUCTASE_1"/>
    <property type="match status" value="1"/>
</dbReference>
<gene>
    <name evidence="6" type="ORF">BDP81DRAFT_383733</name>
</gene>
<dbReference type="GO" id="GO:0016616">
    <property type="term" value="F:oxidoreductase activity, acting on the CH-OH group of donors, NAD or NADP as acceptor"/>
    <property type="evidence" value="ECO:0007669"/>
    <property type="project" value="UniProtKB-ARBA"/>
</dbReference>
<dbReference type="InterPro" id="IPR036812">
    <property type="entry name" value="NAD(P)_OxRdtase_dom_sf"/>
</dbReference>
<dbReference type="Proteomes" id="UP001243989">
    <property type="component" value="Unassembled WGS sequence"/>
</dbReference>
<dbReference type="Gene3D" id="3.20.20.100">
    <property type="entry name" value="NADP-dependent oxidoreductase domain"/>
    <property type="match status" value="1"/>
</dbReference>
<proteinExistence type="predicted"/>
<keyword evidence="7" id="KW-1185">Reference proteome</keyword>
<feature type="binding site" evidence="3">
    <location>
        <position position="134"/>
    </location>
    <ligand>
        <name>substrate</name>
    </ligand>
</feature>
<dbReference type="PROSITE" id="PS00062">
    <property type="entry name" value="ALDOKETO_REDUCTASE_2"/>
    <property type="match status" value="1"/>
</dbReference>
<dbReference type="PANTHER" id="PTHR11732">
    <property type="entry name" value="ALDO/KETO REDUCTASE"/>
    <property type="match status" value="1"/>
</dbReference>
<dbReference type="InterPro" id="IPR023210">
    <property type="entry name" value="NADP_OxRdtase_dom"/>
</dbReference>
<keyword evidence="1" id="KW-0560">Oxidoreductase</keyword>
<organism evidence="6 7">
    <name type="scientific">Colletotrichum phormii</name>
    <dbReference type="NCBI Taxonomy" id="359342"/>
    <lineage>
        <taxon>Eukaryota</taxon>
        <taxon>Fungi</taxon>
        <taxon>Dikarya</taxon>
        <taxon>Ascomycota</taxon>
        <taxon>Pezizomycotina</taxon>
        <taxon>Sordariomycetes</taxon>
        <taxon>Hypocreomycetidae</taxon>
        <taxon>Glomerellales</taxon>
        <taxon>Glomerellaceae</taxon>
        <taxon>Colletotrichum</taxon>
        <taxon>Colletotrichum acutatum species complex</taxon>
    </lineage>
</organism>
<accession>A0AAJ0EAK5</accession>
<dbReference type="InterPro" id="IPR018170">
    <property type="entry name" value="Aldo/ket_reductase_CS"/>
</dbReference>
<comment type="caution">
    <text evidence="6">The sequence shown here is derived from an EMBL/GenBank/DDBJ whole genome shotgun (WGS) entry which is preliminary data.</text>
</comment>
<evidence type="ECO:0000313" key="7">
    <source>
        <dbReference type="Proteomes" id="UP001243989"/>
    </source>
</evidence>
<feature type="site" description="Lowers pKa of active site Tyr" evidence="4">
    <location>
        <position position="101"/>
    </location>
</feature>
<sequence length="359" mass="40339">MNANLIRSRLLPAVQAALPKQQLRNVSTRSVQWELNTGAKNPAIGFGTFQDADAQEEAVKTALKVGFRHIDTARVYDTEIQVGKGIKASGVPREDIFLGTKLWCNSHHPDDVEAALDASLKDLDTPYVDLFLMHYPCTFQQGEDRFPKGKDGKMIMGKTTFVDTWKAMEALLKTGKAKAIGVSNFSKDEVQTLIDKGSVVPAVHQMELHPYLQQQSLRANGIHMTYFSPLGNQNSFYREVSWSKEASHMARVIDHPTLAEIAKKHGKTPVQVALAWGVNSGRSVIPKSAIEWQSKENLESDFLLDGEDMDKIAKMDLKARFNVPSQEYRWQLYKGLDGVQYWVVSVWQLGSWVWAVFSK</sequence>
<evidence type="ECO:0000256" key="3">
    <source>
        <dbReference type="PIRSR" id="PIRSR000097-2"/>
    </source>
</evidence>
<evidence type="ECO:0000256" key="4">
    <source>
        <dbReference type="PIRSR" id="PIRSR000097-3"/>
    </source>
</evidence>